<organism evidence="1 2">
    <name type="scientific">Candidatus Dojkabacteria bacterium</name>
    <dbReference type="NCBI Taxonomy" id="2099670"/>
    <lineage>
        <taxon>Bacteria</taxon>
        <taxon>Candidatus Dojkabacteria</taxon>
    </lineage>
</organism>
<comment type="caution">
    <text evidence="1">The sequence shown here is derived from an EMBL/GenBank/DDBJ whole genome shotgun (WGS) entry which is preliminary data.</text>
</comment>
<accession>A0A955L202</accession>
<keyword evidence="1" id="KW-0547">Nucleotide-binding</keyword>
<reference evidence="1" key="1">
    <citation type="submission" date="2020-04" db="EMBL/GenBank/DDBJ databases">
        <authorList>
            <person name="Zhang T."/>
        </authorList>
    </citation>
    <scope>NUCLEOTIDE SEQUENCE</scope>
    <source>
        <strain evidence="1">HKST-UBA13</strain>
    </source>
</reference>
<dbReference type="Proteomes" id="UP000775877">
    <property type="component" value="Unassembled WGS sequence"/>
</dbReference>
<name>A0A955L202_9BACT</name>
<keyword evidence="1" id="KW-0347">Helicase</keyword>
<keyword evidence="1" id="KW-0378">Hydrolase</keyword>
<dbReference type="AlphaFoldDB" id="A0A955L202"/>
<protein>
    <submittedName>
        <fullName evidence="1">Helicase</fullName>
    </submittedName>
</protein>
<reference evidence="1" key="2">
    <citation type="journal article" date="2021" name="Microbiome">
        <title>Successional dynamics and alternative stable states in a saline activated sludge microbial community over 9 years.</title>
        <authorList>
            <person name="Wang Y."/>
            <person name="Ye J."/>
            <person name="Ju F."/>
            <person name="Liu L."/>
            <person name="Boyd J.A."/>
            <person name="Deng Y."/>
            <person name="Parks D.H."/>
            <person name="Jiang X."/>
            <person name="Yin X."/>
            <person name="Woodcroft B.J."/>
            <person name="Tyson G.W."/>
            <person name="Hugenholtz P."/>
            <person name="Polz M.F."/>
            <person name="Zhang T."/>
        </authorList>
    </citation>
    <scope>NUCLEOTIDE SEQUENCE</scope>
    <source>
        <strain evidence="1">HKST-UBA13</strain>
    </source>
</reference>
<keyword evidence="1" id="KW-0067">ATP-binding</keyword>
<dbReference type="GO" id="GO:0004386">
    <property type="term" value="F:helicase activity"/>
    <property type="evidence" value="ECO:0007669"/>
    <property type="project" value="UniProtKB-KW"/>
</dbReference>
<sequence>MSTKFFTNNNENTVFEKFKGILEQMKDIYAFHAVVGYFRSSGYFALQEYLKEIKDIKILVGINVDQMFADAQRKGLLYFGDEEKTKEEFLKWFIKDLQEAKYSEKVEQGILDFIQDLIDGRIEV</sequence>
<gene>
    <name evidence="1" type="ORF">KC678_03800</name>
</gene>
<evidence type="ECO:0000313" key="2">
    <source>
        <dbReference type="Proteomes" id="UP000775877"/>
    </source>
</evidence>
<dbReference type="Gene3D" id="3.30.870.10">
    <property type="entry name" value="Endonuclease Chain A"/>
    <property type="match status" value="1"/>
</dbReference>
<proteinExistence type="predicted"/>
<dbReference type="EMBL" id="JAGQLJ010000088">
    <property type="protein sequence ID" value="MCA9381363.1"/>
    <property type="molecule type" value="Genomic_DNA"/>
</dbReference>
<feature type="non-terminal residue" evidence="1">
    <location>
        <position position="124"/>
    </location>
</feature>
<evidence type="ECO:0000313" key="1">
    <source>
        <dbReference type="EMBL" id="MCA9381363.1"/>
    </source>
</evidence>